<keyword evidence="2" id="KW-1185">Reference proteome</keyword>
<protein>
    <recommendedName>
        <fullName evidence="3">SMI1/KNR4 family protein</fullName>
    </recommendedName>
</protein>
<comment type="caution">
    <text evidence="1">The sequence shown here is derived from an EMBL/GenBank/DDBJ whole genome shotgun (WGS) entry which is preliminary data.</text>
</comment>
<dbReference type="Proteomes" id="UP000660380">
    <property type="component" value="Unassembled WGS sequence"/>
</dbReference>
<organism evidence="1 2">
    <name type="scientific">Scytonema hofmannii FACHB-248</name>
    <dbReference type="NCBI Taxonomy" id="1842502"/>
    <lineage>
        <taxon>Bacteria</taxon>
        <taxon>Bacillati</taxon>
        <taxon>Cyanobacteriota</taxon>
        <taxon>Cyanophyceae</taxon>
        <taxon>Nostocales</taxon>
        <taxon>Scytonemataceae</taxon>
        <taxon>Scytonema</taxon>
    </lineage>
</organism>
<evidence type="ECO:0000313" key="1">
    <source>
        <dbReference type="EMBL" id="MBD2604028.1"/>
    </source>
</evidence>
<evidence type="ECO:0008006" key="3">
    <source>
        <dbReference type="Google" id="ProtNLM"/>
    </source>
</evidence>
<evidence type="ECO:0000313" key="2">
    <source>
        <dbReference type="Proteomes" id="UP000660380"/>
    </source>
</evidence>
<gene>
    <name evidence="1" type="ORF">H6G81_05660</name>
</gene>
<name>A0ABR8GLK4_9CYAN</name>
<dbReference type="RefSeq" id="WP_029631291.1">
    <property type="nucleotide sequence ID" value="NZ_JACJTA010000008.1"/>
</dbReference>
<accession>A0ABR8GLK4</accession>
<proteinExistence type="predicted"/>
<reference evidence="1 2" key="1">
    <citation type="journal article" date="2020" name="ISME J.">
        <title>Comparative genomics reveals insights into cyanobacterial evolution and habitat adaptation.</title>
        <authorList>
            <person name="Chen M.Y."/>
            <person name="Teng W.K."/>
            <person name="Zhao L."/>
            <person name="Hu C.X."/>
            <person name="Zhou Y.K."/>
            <person name="Han B.P."/>
            <person name="Song L.R."/>
            <person name="Shu W.S."/>
        </authorList>
    </citation>
    <scope>NUCLEOTIDE SEQUENCE [LARGE SCALE GENOMIC DNA]</scope>
    <source>
        <strain evidence="1 2">FACHB-248</strain>
    </source>
</reference>
<dbReference type="EMBL" id="JACJTA010000008">
    <property type="protein sequence ID" value="MBD2604028.1"/>
    <property type="molecule type" value="Genomic_DNA"/>
</dbReference>
<sequence>MEELTALLISLENALNDKAPEVAQSLQPSLTRAEIDGLTAKFSWVLPEDVYQLYQWHNGLSRQASKMNLIEKLLRQKDKWHGELSGRENELHLNYGQHLITAKFLPLDYALAGHRHLKLGKCLLDLLPVFIVSDRNSKLYCMIRLDAEQSTVYCANGAKVPPLGITEAFLSTQVQYRSLIDFVSFLTACCQQAVDFTSESQEKATDYKLNPEQFEQIYQQYKS</sequence>